<proteinExistence type="predicted"/>
<dbReference type="AlphaFoldDB" id="A0A256FZ18"/>
<organism evidence="1 2">
    <name type="scientific">Brucella thiophenivorans</name>
    <dbReference type="NCBI Taxonomy" id="571255"/>
    <lineage>
        <taxon>Bacteria</taxon>
        <taxon>Pseudomonadati</taxon>
        <taxon>Pseudomonadota</taxon>
        <taxon>Alphaproteobacteria</taxon>
        <taxon>Hyphomicrobiales</taxon>
        <taxon>Brucellaceae</taxon>
        <taxon>Brucella/Ochrobactrum group</taxon>
        <taxon>Brucella</taxon>
    </lineage>
</organism>
<accession>A0A256FZ18</accession>
<dbReference type="Proteomes" id="UP000215590">
    <property type="component" value="Unassembled WGS sequence"/>
</dbReference>
<name>A0A256FZ18_9HYPH</name>
<evidence type="ECO:0000313" key="1">
    <source>
        <dbReference type="EMBL" id="OYR19681.1"/>
    </source>
</evidence>
<evidence type="ECO:0000313" key="2">
    <source>
        <dbReference type="Proteomes" id="UP000215590"/>
    </source>
</evidence>
<protein>
    <submittedName>
        <fullName evidence="1">Uncharacterized protein</fullName>
    </submittedName>
</protein>
<dbReference type="EMBL" id="NNRJ01000015">
    <property type="protein sequence ID" value="OYR19681.1"/>
    <property type="molecule type" value="Genomic_DNA"/>
</dbReference>
<sequence>MGRSLLNRFRCEYLRTSWQNANGFKRIPKSGNRFLNKMRVRK</sequence>
<gene>
    <name evidence="1" type="ORF">CEV31_1099</name>
</gene>
<comment type="caution">
    <text evidence="1">The sequence shown here is derived from an EMBL/GenBank/DDBJ whole genome shotgun (WGS) entry which is preliminary data.</text>
</comment>
<reference evidence="1 2" key="1">
    <citation type="submission" date="2017-07" db="EMBL/GenBank/DDBJ databases">
        <title>Phylogenetic study on the rhizospheric bacterium Ochrobactrum sp. A44.</title>
        <authorList>
            <person name="Krzyzanowska D.M."/>
            <person name="Ossowicki A."/>
            <person name="Rajewska M."/>
            <person name="Maciag T."/>
            <person name="Kaczynski Z."/>
            <person name="Czerwicka M."/>
            <person name="Jafra S."/>
        </authorList>
    </citation>
    <scope>NUCLEOTIDE SEQUENCE [LARGE SCALE GENOMIC DNA]</scope>
    <source>
        <strain evidence="1 2">DSM 7216</strain>
    </source>
</reference>
<keyword evidence="2" id="KW-1185">Reference proteome</keyword>